<keyword evidence="2" id="KW-0677">Repeat</keyword>
<dbReference type="Proteomes" id="UP001141434">
    <property type="component" value="Unassembled WGS sequence"/>
</dbReference>
<organism evidence="11 12">
    <name type="scientific">Penicillium alfredii</name>
    <dbReference type="NCBI Taxonomy" id="1506179"/>
    <lineage>
        <taxon>Eukaryota</taxon>
        <taxon>Fungi</taxon>
        <taxon>Dikarya</taxon>
        <taxon>Ascomycota</taxon>
        <taxon>Pezizomycotina</taxon>
        <taxon>Eurotiomycetes</taxon>
        <taxon>Eurotiomycetidae</taxon>
        <taxon>Eurotiales</taxon>
        <taxon>Aspergillaceae</taxon>
        <taxon>Penicillium</taxon>
    </lineage>
</organism>
<comment type="subcellular location">
    <subcellularLocation>
        <location evidence="1">Nucleus</location>
    </subcellularLocation>
</comment>
<feature type="compositionally biased region" description="Polar residues" evidence="9">
    <location>
        <begin position="216"/>
        <end position="231"/>
    </location>
</feature>
<dbReference type="GeneID" id="81396792"/>
<sequence>MSSKRRVAAAASPETRLRGQKRRKVSDDDLVEPEEPNHASSNPRSESAEQAEADGTPDSEGELKADFEGDSLQTAQDKIMSELTRLRDSDDQEVSFPFIGKPDRNLYRDYYEIIQHPVSLRSIQKKVRGTDSRKNSSKTTAYPTWQSFEEEVSYIWRNAREYNEDGSEISNLAGILEDYFKRRVAEAKKLVPDPIQVDKDPEMPRIKLKMGPRMSDTPSKNGQQSGVTVDNESLERQQELVKTGSTSQDVEAHRMSPRTRSLRKPLASPRSSAATTPSAPEHSQTVPTRGRDLLASKGDTSMASSQFAEIGHLYNAPGISGEPPADIAGHSLSSAGGLISHDVPASLHPPPSVSPMDSILRRPGQDASSALIRNVQILSHSSLSLHHDFCLDIPPSSTVSQQTITVSLPASHHLLTIRPHLAAGTAQQQVKLVAFLGMQRLHPSGDTTTLSYDIQLHPGTIKVDLEAIVGPARGVPKSGPPGSDVDYERVSIFFNLLR</sequence>
<dbReference type="InterPro" id="IPR054551">
    <property type="entry name" value="RSC4_Ig-like"/>
</dbReference>
<feature type="compositionally biased region" description="Acidic residues" evidence="9">
    <location>
        <begin position="49"/>
        <end position="60"/>
    </location>
</feature>
<dbReference type="InterPro" id="IPR001487">
    <property type="entry name" value="Bromodomain"/>
</dbReference>
<evidence type="ECO:0000256" key="8">
    <source>
        <dbReference type="PROSITE-ProRule" id="PRU00035"/>
    </source>
</evidence>
<reference evidence="11" key="2">
    <citation type="journal article" date="2023" name="IMA Fungus">
        <title>Comparative genomic study of the Penicillium genus elucidates a diverse pangenome and 15 lateral gene transfer events.</title>
        <authorList>
            <person name="Petersen C."/>
            <person name="Sorensen T."/>
            <person name="Nielsen M.R."/>
            <person name="Sondergaard T.E."/>
            <person name="Sorensen J.L."/>
            <person name="Fitzpatrick D.A."/>
            <person name="Frisvad J.C."/>
            <person name="Nielsen K.L."/>
        </authorList>
    </citation>
    <scope>NUCLEOTIDE SEQUENCE</scope>
    <source>
        <strain evidence="11">IBT 34128</strain>
    </source>
</reference>
<dbReference type="GO" id="GO:0016586">
    <property type="term" value="C:RSC-type complex"/>
    <property type="evidence" value="ECO:0007669"/>
    <property type="project" value="InterPro"/>
</dbReference>
<keyword evidence="4" id="KW-0805">Transcription regulation</keyword>
<dbReference type="GO" id="GO:0006338">
    <property type="term" value="P:chromatin remodeling"/>
    <property type="evidence" value="ECO:0007669"/>
    <property type="project" value="InterPro"/>
</dbReference>
<reference evidence="11" key="1">
    <citation type="submission" date="2022-11" db="EMBL/GenBank/DDBJ databases">
        <authorList>
            <person name="Petersen C."/>
        </authorList>
    </citation>
    <scope>NUCLEOTIDE SEQUENCE</scope>
    <source>
        <strain evidence="11">IBT 34128</strain>
    </source>
</reference>
<gene>
    <name evidence="11" type="ORF">NUU61_007098</name>
</gene>
<dbReference type="PANTHER" id="PTHR16062:SF19">
    <property type="entry name" value="PROTEIN POLYBROMO-1"/>
    <property type="match status" value="1"/>
</dbReference>
<name>A0A9W9F224_9EURO</name>
<proteinExistence type="predicted"/>
<dbReference type="Gene3D" id="1.20.920.10">
    <property type="entry name" value="Bromodomain-like"/>
    <property type="match status" value="1"/>
</dbReference>
<evidence type="ECO:0000313" key="12">
    <source>
        <dbReference type="Proteomes" id="UP001141434"/>
    </source>
</evidence>
<dbReference type="Pfam" id="PF22994">
    <property type="entry name" value="RSC4_Ig_like"/>
    <property type="match status" value="1"/>
</dbReference>
<evidence type="ECO:0000256" key="1">
    <source>
        <dbReference type="ARBA" id="ARBA00004123"/>
    </source>
</evidence>
<dbReference type="GO" id="GO:0003682">
    <property type="term" value="F:chromatin binding"/>
    <property type="evidence" value="ECO:0007669"/>
    <property type="project" value="TreeGrafter"/>
</dbReference>
<dbReference type="OrthoDB" id="6017at2759"/>
<evidence type="ECO:0000259" key="10">
    <source>
        <dbReference type="PROSITE" id="PS50014"/>
    </source>
</evidence>
<feature type="region of interest" description="Disordered" evidence="9">
    <location>
        <begin position="195"/>
        <end position="300"/>
    </location>
</feature>
<dbReference type="InterPro" id="IPR037382">
    <property type="entry name" value="Rsc/polybromo"/>
</dbReference>
<dbReference type="SUPFAM" id="SSF47370">
    <property type="entry name" value="Bromodomain"/>
    <property type="match status" value="1"/>
</dbReference>
<accession>A0A9W9F224</accession>
<dbReference type="EMBL" id="JAPMSZ010000009">
    <property type="protein sequence ID" value="KAJ5092228.1"/>
    <property type="molecule type" value="Genomic_DNA"/>
</dbReference>
<evidence type="ECO:0000256" key="3">
    <source>
        <dbReference type="ARBA" id="ARBA00022853"/>
    </source>
</evidence>
<dbReference type="GO" id="GO:0006368">
    <property type="term" value="P:transcription elongation by RNA polymerase II"/>
    <property type="evidence" value="ECO:0007669"/>
    <property type="project" value="TreeGrafter"/>
</dbReference>
<dbReference type="PANTHER" id="PTHR16062">
    <property type="entry name" value="SWI/SNF-RELATED"/>
    <property type="match status" value="1"/>
</dbReference>
<dbReference type="RefSeq" id="XP_056510423.1">
    <property type="nucleotide sequence ID" value="XM_056657623.1"/>
</dbReference>
<comment type="caution">
    <text evidence="11">The sequence shown here is derived from an EMBL/GenBank/DDBJ whole genome shotgun (WGS) entry which is preliminary data.</text>
</comment>
<feature type="region of interest" description="Disordered" evidence="9">
    <location>
        <begin position="1"/>
        <end position="75"/>
    </location>
</feature>
<evidence type="ECO:0000256" key="9">
    <source>
        <dbReference type="SAM" id="MobiDB-lite"/>
    </source>
</evidence>
<feature type="compositionally biased region" description="Low complexity" evidence="9">
    <location>
        <begin position="265"/>
        <end position="280"/>
    </location>
</feature>
<evidence type="ECO:0000256" key="4">
    <source>
        <dbReference type="ARBA" id="ARBA00023015"/>
    </source>
</evidence>
<keyword evidence="12" id="KW-1185">Reference proteome</keyword>
<evidence type="ECO:0000256" key="6">
    <source>
        <dbReference type="ARBA" id="ARBA00023163"/>
    </source>
</evidence>
<evidence type="ECO:0000256" key="5">
    <source>
        <dbReference type="ARBA" id="ARBA00023117"/>
    </source>
</evidence>
<protein>
    <recommendedName>
        <fullName evidence="10">Bromo domain-containing protein</fullName>
    </recommendedName>
</protein>
<dbReference type="InterPro" id="IPR036427">
    <property type="entry name" value="Bromodomain-like_sf"/>
</dbReference>
<keyword evidence="6" id="KW-0804">Transcription</keyword>
<keyword evidence="5 8" id="KW-0103">Bromodomain</keyword>
<evidence type="ECO:0000256" key="2">
    <source>
        <dbReference type="ARBA" id="ARBA00022737"/>
    </source>
</evidence>
<dbReference type="PROSITE" id="PS50014">
    <property type="entry name" value="BROMODOMAIN_2"/>
    <property type="match status" value="1"/>
</dbReference>
<evidence type="ECO:0000313" key="11">
    <source>
        <dbReference type="EMBL" id="KAJ5092228.1"/>
    </source>
</evidence>
<dbReference type="AlphaFoldDB" id="A0A9W9F224"/>
<evidence type="ECO:0000256" key="7">
    <source>
        <dbReference type="ARBA" id="ARBA00023242"/>
    </source>
</evidence>
<dbReference type="Pfam" id="PF00439">
    <property type="entry name" value="Bromodomain"/>
    <property type="match status" value="1"/>
</dbReference>
<feature type="domain" description="Bromo" evidence="10">
    <location>
        <begin position="90"/>
        <end position="170"/>
    </location>
</feature>
<dbReference type="CDD" id="cd04369">
    <property type="entry name" value="Bromodomain"/>
    <property type="match status" value="1"/>
</dbReference>
<feature type="compositionally biased region" description="Basic and acidic residues" evidence="9">
    <location>
        <begin position="195"/>
        <end position="205"/>
    </location>
</feature>
<keyword evidence="3" id="KW-0156">Chromatin regulator</keyword>
<dbReference type="SMART" id="SM00297">
    <property type="entry name" value="BROMO"/>
    <property type="match status" value="1"/>
</dbReference>
<keyword evidence="7" id="KW-0539">Nucleus</keyword>